<keyword evidence="3" id="KW-0406">Ion transport</keyword>
<dbReference type="RefSeq" id="WP_004070190.1">
    <property type="nucleotide sequence ID" value="NZ_RHJS01000002.1"/>
</dbReference>
<dbReference type="AlphaFoldDB" id="N2A575"/>
<dbReference type="GO" id="GO:0046961">
    <property type="term" value="F:proton-transporting ATPase activity, rotational mechanism"/>
    <property type="evidence" value="ECO:0007669"/>
    <property type="project" value="InterPro"/>
</dbReference>
<reference evidence="4 7" key="2">
    <citation type="submission" date="2019-07" db="EMBL/GenBank/DDBJ databases">
        <title>Draft genome sequences of 15 bacterial species constituting the stable defined intestinal microbiota of the GM15 gnotobiotic mouse model.</title>
        <authorList>
            <person name="Elie C."/>
            <person name="Mathieu A."/>
            <person name="Saliou A."/>
            <person name="Darnaud M."/>
            <person name="Leulier F."/>
            <person name="Tamellini A."/>
        </authorList>
    </citation>
    <scope>NUCLEOTIDE SEQUENCE [LARGE SCALE GENOMIC DNA]</scope>
    <source>
        <strain evidence="7">ASF 502</strain>
        <strain evidence="4">MD300</strain>
    </source>
</reference>
<accession>N2A575</accession>
<dbReference type="EMBL" id="RHJS01000002">
    <property type="protein sequence ID" value="RRK33151.1"/>
    <property type="molecule type" value="Genomic_DNA"/>
</dbReference>
<evidence type="ECO:0000313" key="5">
    <source>
        <dbReference type="EMBL" id="RRK33151.1"/>
    </source>
</evidence>
<gene>
    <name evidence="5" type="ORF">EBB54_18745</name>
    <name evidence="4" type="ORF">FMM80_04935</name>
</gene>
<evidence type="ECO:0000256" key="3">
    <source>
        <dbReference type="ARBA" id="ARBA00023065"/>
    </source>
</evidence>
<dbReference type="Pfam" id="PF01991">
    <property type="entry name" value="vATP-synt_E"/>
    <property type="match status" value="1"/>
</dbReference>
<evidence type="ECO:0000313" key="6">
    <source>
        <dbReference type="Proteomes" id="UP000274920"/>
    </source>
</evidence>
<keyword evidence="6" id="KW-1185">Reference proteome</keyword>
<dbReference type="eggNOG" id="COG1390">
    <property type="taxonomic scope" value="Bacteria"/>
</dbReference>
<dbReference type="Proteomes" id="UP000274920">
    <property type="component" value="Unassembled WGS sequence"/>
</dbReference>
<dbReference type="EMBL" id="VIRB01000034">
    <property type="protein sequence ID" value="NDO68087.1"/>
    <property type="molecule type" value="Genomic_DNA"/>
</dbReference>
<dbReference type="HOGENOM" id="CLU_114404_0_0_9"/>
<dbReference type="GO" id="GO:0033178">
    <property type="term" value="C:proton-transporting two-sector ATPase complex, catalytic domain"/>
    <property type="evidence" value="ECO:0007669"/>
    <property type="project" value="InterPro"/>
</dbReference>
<comment type="similarity">
    <text evidence="1">Belongs to the V-ATPase E subunit family.</text>
</comment>
<sequence length="195" mass="22391">MTLEEKLSHLQASSMEEARAEGNAIIDNYREALEKVLKDHKEEMRWQAETRIKAEQSNARHMLNQANARTQLELKRKTGKVQVELKDKIFKEAHMLVNEYMQTDEYEAYLVKSIRKATEFAPGEDMTIYINPSDEPRLSSLEKATGTRLTVSSEDFIGGTRAVIRERNILIDNSFTTLLRNEYDKFIFSGGDGIA</sequence>
<dbReference type="STRING" id="2044587.C824_04411"/>
<dbReference type="Proteomes" id="UP000474104">
    <property type="component" value="Unassembled WGS sequence"/>
</dbReference>
<reference evidence="5" key="1">
    <citation type="submission" date="2018-10" db="EMBL/GenBank/DDBJ databases">
        <title>Schaedlerella arabinophila gen. nov. sp. nov., isolated from the mouse intestinal tract and comparative analysis with the genome of the closely related altered Schaedler flora strain ASF502.</title>
        <authorList>
            <person name="Miyake S."/>
            <person name="Soh M."/>
            <person name="Seedorf H."/>
        </authorList>
    </citation>
    <scope>NUCLEOTIDE SEQUENCE [LARGE SCALE GENOMIC DNA]</scope>
    <source>
        <strain evidence="5">DSM 106076</strain>
    </source>
</reference>
<evidence type="ECO:0000313" key="7">
    <source>
        <dbReference type="Proteomes" id="UP000474104"/>
    </source>
</evidence>
<dbReference type="InterPro" id="IPR002842">
    <property type="entry name" value="ATPase_V1_Esu"/>
</dbReference>
<comment type="caution">
    <text evidence="5">The sequence shown here is derived from an EMBL/GenBank/DDBJ whole genome shotgun (WGS) entry which is preliminary data.</text>
</comment>
<dbReference type="SUPFAM" id="SSF160527">
    <property type="entry name" value="V-type ATPase subunit E-like"/>
    <property type="match status" value="1"/>
</dbReference>
<organism evidence="5 6">
    <name type="scientific">Schaedlerella arabinosiphila</name>
    <dbReference type="NCBI Taxonomy" id="2044587"/>
    <lineage>
        <taxon>Bacteria</taxon>
        <taxon>Bacillati</taxon>
        <taxon>Bacillota</taxon>
        <taxon>Clostridia</taxon>
        <taxon>Lachnospirales</taxon>
        <taxon>Lachnospiraceae</taxon>
        <taxon>Schaedlerella</taxon>
    </lineage>
</organism>
<evidence type="ECO:0000256" key="1">
    <source>
        <dbReference type="ARBA" id="ARBA00005901"/>
    </source>
</evidence>
<accession>A0A3R8JP36</accession>
<dbReference type="Gene3D" id="3.30.2320.30">
    <property type="entry name" value="ATP synthase, E subunit, C-terminal"/>
    <property type="match status" value="1"/>
</dbReference>
<dbReference type="InterPro" id="IPR038495">
    <property type="entry name" value="ATPase_E_C"/>
</dbReference>
<keyword evidence="2" id="KW-0813">Transport</keyword>
<evidence type="ECO:0008006" key="8">
    <source>
        <dbReference type="Google" id="ProtNLM"/>
    </source>
</evidence>
<protein>
    <recommendedName>
        <fullName evidence="8">V-type ATP synthase subunit E</fullName>
    </recommendedName>
</protein>
<name>N2A575_9FIRM</name>
<proteinExistence type="inferred from homology"/>
<dbReference type="OrthoDB" id="1768593at2"/>
<evidence type="ECO:0000313" key="4">
    <source>
        <dbReference type="EMBL" id="NDO68087.1"/>
    </source>
</evidence>
<evidence type="ECO:0000256" key="2">
    <source>
        <dbReference type="ARBA" id="ARBA00022448"/>
    </source>
</evidence>